<evidence type="ECO:0000313" key="3">
    <source>
        <dbReference type="Proteomes" id="UP001600888"/>
    </source>
</evidence>
<feature type="region of interest" description="Disordered" evidence="1">
    <location>
        <begin position="215"/>
        <end position="264"/>
    </location>
</feature>
<accession>A0ABR4F488</accession>
<comment type="caution">
    <text evidence="2">The sequence shown here is derived from an EMBL/GenBank/DDBJ whole genome shotgun (WGS) entry which is preliminary data.</text>
</comment>
<gene>
    <name evidence="2" type="ORF">FJTKL_01778</name>
</gene>
<proteinExistence type="predicted"/>
<dbReference type="EMBL" id="JBAWTH010000012">
    <property type="protein sequence ID" value="KAL2289508.1"/>
    <property type="molecule type" value="Genomic_DNA"/>
</dbReference>
<evidence type="ECO:0000256" key="1">
    <source>
        <dbReference type="SAM" id="MobiDB-lite"/>
    </source>
</evidence>
<dbReference type="Proteomes" id="UP001600888">
    <property type="component" value="Unassembled WGS sequence"/>
</dbReference>
<name>A0ABR4F488_9PEZI</name>
<organism evidence="2 3">
    <name type="scientific">Diaporthe vaccinii</name>
    <dbReference type="NCBI Taxonomy" id="105482"/>
    <lineage>
        <taxon>Eukaryota</taxon>
        <taxon>Fungi</taxon>
        <taxon>Dikarya</taxon>
        <taxon>Ascomycota</taxon>
        <taxon>Pezizomycotina</taxon>
        <taxon>Sordariomycetes</taxon>
        <taxon>Sordariomycetidae</taxon>
        <taxon>Diaporthales</taxon>
        <taxon>Diaporthaceae</taxon>
        <taxon>Diaporthe</taxon>
        <taxon>Diaporthe eres species complex</taxon>
    </lineage>
</organism>
<sequence length="264" mass="29286">MLDSSQAGKPHPSHIKIPPDYLSVTYTITMPKLTYQVENAPGRIYGKNSNELVFKEPSANAVIYSTSTETGWVKSTKKHLWRGKPSDKDGGICIATIDEPSHATLAVHPSRTAEQPAAEEAEPADEKAKLKLKSTWFGSNNRTVTFRGVTYTWTGTSKITDKDGKVVAKMAKPWFYQGKLGDLELDVDEGDEGREVLEMVLATYVQRWWEDKVRAEKAAEEAKEQKAKEKKAAQAAQGAAKSQKQNEKKEGDKKEEGQTQEASL</sequence>
<keyword evidence="3" id="KW-1185">Reference proteome</keyword>
<feature type="compositionally biased region" description="Basic and acidic residues" evidence="1">
    <location>
        <begin position="244"/>
        <end position="257"/>
    </location>
</feature>
<feature type="compositionally biased region" description="Basic and acidic residues" evidence="1">
    <location>
        <begin position="215"/>
        <end position="232"/>
    </location>
</feature>
<feature type="compositionally biased region" description="Low complexity" evidence="1">
    <location>
        <begin position="233"/>
        <end position="243"/>
    </location>
</feature>
<reference evidence="2 3" key="1">
    <citation type="submission" date="2024-03" db="EMBL/GenBank/DDBJ databases">
        <title>A high-quality draft genome sequence of Diaporthe vaccinii, a causative agent of upright dieback and viscid rot disease in cranberry plants.</title>
        <authorList>
            <person name="Sarrasin M."/>
            <person name="Lang B.F."/>
            <person name="Burger G."/>
        </authorList>
    </citation>
    <scope>NUCLEOTIDE SEQUENCE [LARGE SCALE GENOMIC DNA]</scope>
    <source>
        <strain evidence="2 3">IS7</strain>
    </source>
</reference>
<evidence type="ECO:0000313" key="2">
    <source>
        <dbReference type="EMBL" id="KAL2289508.1"/>
    </source>
</evidence>
<protein>
    <submittedName>
        <fullName evidence="2">Uncharacterized protein</fullName>
    </submittedName>
</protein>